<sequence>MKKLLLTLLSTVSMLICLQAANADMYVLYNDNKTGDGEVQDVSYAEFRTWSCDVDVSQNTTTAVSVVINGNQCTPAQCNPSRLNKFSPTAIALYHLSPSELAAGFASFSIVDTPVQRIRASLVTLTGGTNPYVTVRCTGVK</sequence>
<evidence type="ECO:0000256" key="1">
    <source>
        <dbReference type="SAM" id="SignalP"/>
    </source>
</evidence>
<comment type="caution">
    <text evidence="2">The sequence shown here is derived from an EMBL/GenBank/DDBJ whole genome shotgun (WGS) entry which is preliminary data.</text>
</comment>
<proteinExistence type="predicted"/>
<dbReference type="RefSeq" id="WP_085051263.1">
    <property type="nucleotide sequence ID" value="NZ_LNQR01000028.1"/>
</dbReference>
<dbReference type="EMBL" id="LNQR01000028">
    <property type="protein sequence ID" value="KWT91835.1"/>
    <property type="molecule type" value="Genomic_DNA"/>
</dbReference>
<gene>
    <name evidence="2" type="ORF">ASN18_0737</name>
</gene>
<name>A0ABR5SHX4_9BACT</name>
<keyword evidence="1" id="KW-0732">Signal</keyword>
<protein>
    <recommendedName>
        <fullName evidence="4">Secreted protein</fullName>
    </recommendedName>
</protein>
<accession>A0ABR5SHX4</accession>
<organism evidence="2 3">
    <name type="scientific">Candidatus Magnetominusculus xianensis</name>
    <dbReference type="NCBI Taxonomy" id="1748249"/>
    <lineage>
        <taxon>Bacteria</taxon>
        <taxon>Pseudomonadati</taxon>
        <taxon>Nitrospirota</taxon>
        <taxon>Nitrospiria</taxon>
        <taxon>Nitrospirales</taxon>
        <taxon>Nitrospiraceae</taxon>
        <taxon>Candidatus Magnetominusculus</taxon>
    </lineage>
</organism>
<evidence type="ECO:0000313" key="3">
    <source>
        <dbReference type="Proteomes" id="UP000060487"/>
    </source>
</evidence>
<dbReference type="Proteomes" id="UP000060487">
    <property type="component" value="Unassembled WGS sequence"/>
</dbReference>
<evidence type="ECO:0000313" key="2">
    <source>
        <dbReference type="EMBL" id="KWT91835.1"/>
    </source>
</evidence>
<feature type="chain" id="PRO_5046421814" description="Secreted protein" evidence="1">
    <location>
        <begin position="24"/>
        <end position="141"/>
    </location>
</feature>
<feature type="signal peptide" evidence="1">
    <location>
        <begin position="1"/>
        <end position="23"/>
    </location>
</feature>
<reference evidence="2 3" key="1">
    <citation type="submission" date="2015-11" db="EMBL/GenBank/DDBJ databases">
        <authorList>
            <person name="Lin W."/>
        </authorList>
    </citation>
    <scope>NUCLEOTIDE SEQUENCE [LARGE SCALE GENOMIC DNA]</scope>
    <source>
        <strain evidence="2 3">HCH-1</strain>
    </source>
</reference>
<evidence type="ECO:0008006" key="4">
    <source>
        <dbReference type="Google" id="ProtNLM"/>
    </source>
</evidence>
<keyword evidence="3" id="KW-1185">Reference proteome</keyword>